<evidence type="ECO:0000259" key="3">
    <source>
        <dbReference type="Pfam" id="PF02834"/>
    </source>
</evidence>
<reference evidence="4 5" key="1">
    <citation type="submission" date="2016-11" db="EMBL/GenBank/DDBJ databases">
        <authorList>
            <person name="Jaros S."/>
            <person name="Januszkiewicz K."/>
            <person name="Wedrychowicz H."/>
        </authorList>
    </citation>
    <scope>NUCLEOTIDE SEQUENCE [LARGE SCALE GENOMIC DNA]</scope>
    <source>
        <strain evidence="4 5">DSM 27063</strain>
    </source>
</reference>
<organism evidence="4 5">
    <name type="scientific">Tangfeifania diversioriginum</name>
    <dbReference type="NCBI Taxonomy" id="1168035"/>
    <lineage>
        <taxon>Bacteria</taxon>
        <taxon>Pseudomonadati</taxon>
        <taxon>Bacteroidota</taxon>
        <taxon>Bacteroidia</taxon>
        <taxon>Marinilabiliales</taxon>
        <taxon>Prolixibacteraceae</taxon>
        <taxon>Tangfeifania</taxon>
    </lineage>
</organism>
<dbReference type="SUPFAM" id="SSF55144">
    <property type="entry name" value="LigT-like"/>
    <property type="match status" value="1"/>
</dbReference>
<gene>
    <name evidence="4" type="ORF">SAMN05444280_13232</name>
</gene>
<feature type="domain" description="Phosphoesterase HXTX" evidence="3">
    <location>
        <begin position="103"/>
        <end position="178"/>
    </location>
</feature>
<sequence length="191" mass="21888">MMTDFLRTFVAVKVEPSPVLQETMKDLKQKLAGEHVKWVAPNNLHLTLKFLGDTLPSQVDEIGEELNQAAKMFSAFTFRLNGLGFFKNQGMPRVLFVPVKEGEIVQQLAAEIDSRLAKLGFYAEKRPFKPHLTLARIKYLNNKKAFYEAVEKYRSAFMQTADINELVFYRSILKPHGPEYKSIAKIDLNSF</sequence>
<keyword evidence="5" id="KW-1185">Reference proteome</keyword>
<proteinExistence type="inferred from homology"/>
<dbReference type="Pfam" id="PF02834">
    <property type="entry name" value="LigT_PEase"/>
    <property type="match status" value="2"/>
</dbReference>
<dbReference type="InterPro" id="IPR004175">
    <property type="entry name" value="RNA_CPDase"/>
</dbReference>
<dbReference type="EC" id="3.1.4.58" evidence="2"/>
<evidence type="ECO:0000313" key="5">
    <source>
        <dbReference type="Proteomes" id="UP000184050"/>
    </source>
</evidence>
<dbReference type="EMBL" id="FQZE01000032">
    <property type="protein sequence ID" value="SHJ81819.1"/>
    <property type="molecule type" value="Genomic_DNA"/>
</dbReference>
<dbReference type="GO" id="GO:0016874">
    <property type="term" value="F:ligase activity"/>
    <property type="evidence" value="ECO:0007669"/>
    <property type="project" value="UniProtKB-KW"/>
</dbReference>
<dbReference type="RefSeq" id="WP_073172419.1">
    <property type="nucleotide sequence ID" value="NZ_FQZE01000032.1"/>
</dbReference>
<dbReference type="PANTHER" id="PTHR35561:SF1">
    <property type="entry name" value="RNA 2',3'-CYCLIC PHOSPHODIESTERASE"/>
    <property type="match status" value="1"/>
</dbReference>
<name>A0A1M6MED0_9BACT</name>
<comment type="function">
    <text evidence="2">Hydrolyzes RNA 2',3'-cyclic phosphodiester to an RNA 2'-phosphomonoester.</text>
</comment>
<dbReference type="GO" id="GO:0008664">
    <property type="term" value="F:RNA 2',3'-cyclic 3'-phosphodiesterase activity"/>
    <property type="evidence" value="ECO:0007669"/>
    <property type="project" value="UniProtKB-EC"/>
</dbReference>
<keyword evidence="4" id="KW-0436">Ligase</keyword>
<dbReference type="Gene3D" id="3.90.1140.10">
    <property type="entry name" value="Cyclic phosphodiesterase"/>
    <property type="match status" value="1"/>
</dbReference>
<comment type="similarity">
    <text evidence="2">Belongs to the 2H phosphoesterase superfamily. ThpR family.</text>
</comment>
<feature type="domain" description="Phosphoesterase HXTX" evidence="3">
    <location>
        <begin position="16"/>
        <end position="95"/>
    </location>
</feature>
<dbReference type="AlphaFoldDB" id="A0A1M6MED0"/>
<evidence type="ECO:0000256" key="2">
    <source>
        <dbReference type="HAMAP-Rule" id="MF_01940"/>
    </source>
</evidence>
<evidence type="ECO:0000313" key="4">
    <source>
        <dbReference type="EMBL" id="SHJ81819.1"/>
    </source>
</evidence>
<dbReference type="HAMAP" id="MF_01940">
    <property type="entry name" value="RNA_CPDase"/>
    <property type="match status" value="1"/>
</dbReference>
<dbReference type="InterPro" id="IPR009097">
    <property type="entry name" value="Cyclic_Pdiesterase"/>
</dbReference>
<dbReference type="OrthoDB" id="9789350at2"/>
<dbReference type="GO" id="GO:0004113">
    <property type="term" value="F:2',3'-cyclic-nucleotide 3'-phosphodiesterase activity"/>
    <property type="evidence" value="ECO:0007669"/>
    <property type="project" value="InterPro"/>
</dbReference>
<dbReference type="Proteomes" id="UP000184050">
    <property type="component" value="Unassembled WGS sequence"/>
</dbReference>
<feature type="short sequence motif" description="HXTX 2" evidence="2">
    <location>
        <begin position="131"/>
        <end position="134"/>
    </location>
</feature>
<comment type="catalytic activity">
    <reaction evidence="2">
        <text>a 3'-end 2',3'-cyclophospho-ribonucleotide-RNA + H2O = a 3'-end 2'-phospho-ribonucleotide-RNA + H(+)</text>
        <dbReference type="Rhea" id="RHEA:11828"/>
        <dbReference type="Rhea" id="RHEA-COMP:10464"/>
        <dbReference type="Rhea" id="RHEA-COMP:17353"/>
        <dbReference type="ChEBI" id="CHEBI:15377"/>
        <dbReference type="ChEBI" id="CHEBI:15378"/>
        <dbReference type="ChEBI" id="CHEBI:83064"/>
        <dbReference type="ChEBI" id="CHEBI:173113"/>
        <dbReference type="EC" id="3.1.4.58"/>
    </reaction>
</comment>
<dbReference type="STRING" id="1168035.SAMN05444280_13232"/>
<dbReference type="PANTHER" id="PTHR35561">
    <property type="entry name" value="RNA 2',3'-CYCLIC PHOSPHODIESTERASE"/>
    <property type="match status" value="1"/>
</dbReference>
<dbReference type="InterPro" id="IPR014051">
    <property type="entry name" value="Phosphoesterase_HXTX"/>
</dbReference>
<feature type="active site" description="Proton acceptor" evidence="2">
    <location>
        <position position="131"/>
    </location>
</feature>
<protein>
    <recommendedName>
        <fullName evidence="2">RNA 2',3'-cyclic phosphodiesterase</fullName>
        <shortName evidence="2">RNA 2',3'-CPDase</shortName>
        <ecNumber evidence="2">3.1.4.58</ecNumber>
    </recommendedName>
</protein>
<dbReference type="NCBIfam" id="TIGR02258">
    <property type="entry name" value="2_5_ligase"/>
    <property type="match status" value="1"/>
</dbReference>
<feature type="short sequence motif" description="HXTX 1" evidence="2">
    <location>
        <begin position="45"/>
        <end position="48"/>
    </location>
</feature>
<accession>A0A1M6MED0</accession>
<feature type="active site" description="Proton donor" evidence="2">
    <location>
        <position position="45"/>
    </location>
</feature>
<evidence type="ECO:0000256" key="1">
    <source>
        <dbReference type="ARBA" id="ARBA00022801"/>
    </source>
</evidence>
<keyword evidence="1 2" id="KW-0378">Hydrolase</keyword>